<reference evidence="3 4" key="1">
    <citation type="submission" date="2018-06" db="EMBL/GenBank/DDBJ databases">
        <authorList>
            <consortium name="Pathogen Informatics"/>
            <person name="Doyle S."/>
        </authorList>
    </citation>
    <scope>NUCLEOTIDE SEQUENCE [LARGE SCALE GENOMIC DNA]</scope>
    <source>
        <strain evidence="3 4">NCTC204</strain>
    </source>
</reference>
<protein>
    <submittedName>
        <fullName evidence="3">Diguanylate cyclase</fullName>
        <ecNumber evidence="3">2.7.7.65</ecNumber>
    </submittedName>
</protein>
<organism evidence="3 4">
    <name type="scientific">Klebsiella pneumoniae</name>
    <dbReference type="NCBI Taxonomy" id="573"/>
    <lineage>
        <taxon>Bacteria</taxon>
        <taxon>Pseudomonadati</taxon>
        <taxon>Pseudomonadota</taxon>
        <taxon>Gammaproteobacteria</taxon>
        <taxon>Enterobacterales</taxon>
        <taxon>Enterobacteriaceae</taxon>
        <taxon>Klebsiella/Raoultella group</taxon>
        <taxon>Klebsiella</taxon>
        <taxon>Klebsiella pneumoniae complex</taxon>
    </lineage>
</organism>
<accession>A0A378AG27</accession>
<evidence type="ECO:0000313" key="4">
    <source>
        <dbReference type="Proteomes" id="UP000255192"/>
    </source>
</evidence>
<sequence length="222" mass="24185">MNRTFHRLRAPTFKRALRRISVISVVISMTLVWLLLSTASIFTLKQYAQKNLELTAATMGRSLEAALVFGDSAAAEETLASLGKQGQISQAIVLNGQMQHFAAWRHEPLANKEQVSGLISKWLFPEPTVQPIWHQGKQIGELRLTALDELISHFLGISILVLTGSILLASFIALLLTHSLHRGSSPPCRASLRSCMIYVKTATSPGGAGGAYRGVPSFRPGL</sequence>
<dbReference type="Proteomes" id="UP000255192">
    <property type="component" value="Unassembled WGS sequence"/>
</dbReference>
<dbReference type="AlphaFoldDB" id="A0A378AG27"/>
<dbReference type="GO" id="GO:0052621">
    <property type="term" value="F:diguanylate cyclase activity"/>
    <property type="evidence" value="ECO:0007669"/>
    <property type="project" value="UniProtKB-EC"/>
</dbReference>
<keyword evidence="3" id="KW-0548">Nucleotidyltransferase</keyword>
<keyword evidence="1" id="KW-0812">Transmembrane</keyword>
<dbReference type="InterPro" id="IPR033417">
    <property type="entry name" value="CHASE8"/>
</dbReference>
<keyword evidence="3" id="KW-0808">Transferase</keyword>
<name>A0A378AG27_KLEPN</name>
<dbReference type="EMBL" id="UGMD01000002">
    <property type="protein sequence ID" value="STV06744.1"/>
    <property type="molecule type" value="Genomic_DNA"/>
</dbReference>
<keyword evidence="1" id="KW-0472">Membrane</keyword>
<keyword evidence="1" id="KW-1133">Transmembrane helix</keyword>
<dbReference type="Pfam" id="PF17152">
    <property type="entry name" value="CHASE8"/>
    <property type="match status" value="1"/>
</dbReference>
<evidence type="ECO:0000256" key="1">
    <source>
        <dbReference type="SAM" id="Phobius"/>
    </source>
</evidence>
<evidence type="ECO:0000259" key="2">
    <source>
        <dbReference type="Pfam" id="PF17152"/>
    </source>
</evidence>
<feature type="transmembrane region" description="Helical" evidence="1">
    <location>
        <begin position="20"/>
        <end position="44"/>
    </location>
</feature>
<feature type="transmembrane region" description="Helical" evidence="1">
    <location>
        <begin position="150"/>
        <end position="176"/>
    </location>
</feature>
<evidence type="ECO:0000313" key="3">
    <source>
        <dbReference type="EMBL" id="STV06744.1"/>
    </source>
</evidence>
<dbReference type="EC" id="2.7.7.65" evidence="3"/>
<gene>
    <name evidence="3" type="primary">yfiN_2</name>
    <name evidence="3" type="ORF">NCTC204_03662</name>
</gene>
<proteinExistence type="predicted"/>
<feature type="domain" description="Periplasmic sensor" evidence="2">
    <location>
        <begin position="44"/>
        <end position="145"/>
    </location>
</feature>